<keyword evidence="6" id="KW-1185">Reference proteome</keyword>
<dbReference type="GO" id="GO:0005737">
    <property type="term" value="C:cytoplasm"/>
    <property type="evidence" value="ECO:0007669"/>
    <property type="project" value="TreeGrafter"/>
</dbReference>
<dbReference type="EMBL" id="FYEH01000010">
    <property type="protein sequence ID" value="SNB73283.1"/>
    <property type="molecule type" value="Genomic_DNA"/>
</dbReference>
<dbReference type="Proteomes" id="UP000197065">
    <property type="component" value="Unassembled WGS sequence"/>
</dbReference>
<dbReference type="Gene3D" id="2.40.180.10">
    <property type="entry name" value="Catalase core domain"/>
    <property type="match status" value="1"/>
</dbReference>
<keyword evidence="1" id="KW-0560">Oxidoreductase</keyword>
<protein>
    <recommendedName>
        <fullName evidence="1">Catalase-related peroxidase</fullName>
        <ecNumber evidence="1">1.11.1.-</ecNumber>
    </recommendedName>
</protein>
<dbReference type="AlphaFoldDB" id="A0A212RLT1"/>
<keyword evidence="1 3" id="KW-0408">Iron</keyword>
<evidence type="ECO:0000256" key="1">
    <source>
        <dbReference type="PIRNR" id="PIRNR000296"/>
    </source>
</evidence>
<dbReference type="PANTHER" id="PTHR11465">
    <property type="entry name" value="CATALASE"/>
    <property type="match status" value="1"/>
</dbReference>
<dbReference type="OrthoDB" id="255727at2"/>
<dbReference type="CDD" id="cd08153">
    <property type="entry name" value="srpA_like"/>
    <property type="match status" value="1"/>
</dbReference>
<organism evidence="5 6">
    <name type="scientific">Arboricoccus pini</name>
    <dbReference type="NCBI Taxonomy" id="1963835"/>
    <lineage>
        <taxon>Bacteria</taxon>
        <taxon>Pseudomonadati</taxon>
        <taxon>Pseudomonadota</taxon>
        <taxon>Alphaproteobacteria</taxon>
        <taxon>Geminicoccales</taxon>
        <taxon>Geminicoccaceae</taxon>
        <taxon>Arboricoccus</taxon>
    </lineage>
</organism>
<dbReference type="SMART" id="SM01060">
    <property type="entry name" value="Catalase"/>
    <property type="match status" value="1"/>
</dbReference>
<dbReference type="PIRSF" id="PIRSF000296">
    <property type="entry name" value="SrpA"/>
    <property type="match status" value="1"/>
</dbReference>
<dbReference type="PRINTS" id="PR00067">
    <property type="entry name" value="CATALASE"/>
</dbReference>
<keyword evidence="1 3" id="KW-0349">Heme</keyword>
<dbReference type="GO" id="GO:0004096">
    <property type="term" value="F:catalase activity"/>
    <property type="evidence" value="ECO:0007669"/>
    <property type="project" value="InterPro"/>
</dbReference>
<dbReference type="Gene3D" id="1.20.1280.120">
    <property type="match status" value="1"/>
</dbReference>
<reference evidence="5 6" key="1">
    <citation type="submission" date="2017-06" db="EMBL/GenBank/DDBJ databases">
        <authorList>
            <person name="Kim H.J."/>
            <person name="Triplett B.A."/>
        </authorList>
    </citation>
    <scope>NUCLEOTIDE SEQUENCE [LARGE SCALE GENOMIC DNA]</scope>
    <source>
        <strain evidence="5 6">B29T1</strain>
    </source>
</reference>
<dbReference type="InterPro" id="IPR018028">
    <property type="entry name" value="Catalase"/>
</dbReference>
<feature type="binding site" description="axial binding residue" evidence="3">
    <location>
        <position position="320"/>
    </location>
    <ligand>
        <name>heme</name>
        <dbReference type="ChEBI" id="CHEBI:30413"/>
    </ligand>
    <ligandPart>
        <name>Fe</name>
        <dbReference type="ChEBI" id="CHEBI:18248"/>
    </ligandPart>
</feature>
<evidence type="ECO:0000256" key="2">
    <source>
        <dbReference type="PIRSR" id="PIRSR000296-1"/>
    </source>
</evidence>
<dbReference type="InterPro" id="IPR020835">
    <property type="entry name" value="Catalase_sf"/>
</dbReference>
<evidence type="ECO:0000259" key="4">
    <source>
        <dbReference type="SMART" id="SM01060"/>
    </source>
</evidence>
<dbReference type="EC" id="1.11.1.-" evidence="1"/>
<evidence type="ECO:0000256" key="3">
    <source>
        <dbReference type="PIRSR" id="PIRSR000296-2"/>
    </source>
</evidence>
<name>A0A212RLT1_9PROT</name>
<keyword evidence="1" id="KW-0575">Peroxidase</keyword>
<comment type="similarity">
    <text evidence="1">Belongs to the catalase family.</text>
</comment>
<proteinExistence type="inferred from homology"/>
<dbReference type="GO" id="GO:0020037">
    <property type="term" value="F:heme binding"/>
    <property type="evidence" value="ECO:0007669"/>
    <property type="project" value="InterPro"/>
</dbReference>
<feature type="active site" evidence="2">
    <location>
        <position position="52"/>
    </location>
</feature>
<dbReference type="Pfam" id="PF00199">
    <property type="entry name" value="Catalase"/>
    <property type="match status" value="1"/>
</dbReference>
<dbReference type="RefSeq" id="WP_088562176.1">
    <property type="nucleotide sequence ID" value="NZ_FYEH01000010.1"/>
</dbReference>
<dbReference type="InterPro" id="IPR024168">
    <property type="entry name" value="Catalase_SrpA-type_pred"/>
</dbReference>
<dbReference type="GO" id="GO:0042542">
    <property type="term" value="P:response to hydrogen peroxide"/>
    <property type="evidence" value="ECO:0007669"/>
    <property type="project" value="TreeGrafter"/>
</dbReference>
<comment type="cofactor">
    <cofactor evidence="1">
        <name>heme</name>
        <dbReference type="ChEBI" id="CHEBI:30413"/>
    </cofactor>
</comment>
<feature type="domain" description="Catalase core" evidence="4">
    <location>
        <begin position="30"/>
        <end position="328"/>
    </location>
</feature>
<evidence type="ECO:0000313" key="6">
    <source>
        <dbReference type="Proteomes" id="UP000197065"/>
    </source>
</evidence>
<dbReference type="PANTHER" id="PTHR11465:SF62">
    <property type="entry name" value="CATALASE T"/>
    <property type="match status" value="1"/>
</dbReference>
<comment type="function">
    <text evidence="1">Has an organic peroxide-dependent peroxidase activity.</text>
</comment>
<dbReference type="PROSITE" id="PS51402">
    <property type="entry name" value="CATALASE_3"/>
    <property type="match status" value="1"/>
</dbReference>
<keyword evidence="1 3" id="KW-0479">Metal-binding</keyword>
<gene>
    <name evidence="5" type="ORF">SAMN07250955_110102</name>
</gene>
<dbReference type="InterPro" id="IPR011614">
    <property type="entry name" value="Catalase_core"/>
</dbReference>
<dbReference type="GO" id="GO:0046872">
    <property type="term" value="F:metal ion binding"/>
    <property type="evidence" value="ECO:0007669"/>
    <property type="project" value="UniProtKB-KW"/>
</dbReference>
<dbReference type="SUPFAM" id="SSF56634">
    <property type="entry name" value="Heme-dependent catalase-like"/>
    <property type="match status" value="1"/>
</dbReference>
<evidence type="ECO:0000313" key="5">
    <source>
        <dbReference type="EMBL" id="SNB73283.1"/>
    </source>
</evidence>
<sequence length="328" mass="34933">MGFDDLRVWVLAGLILLAGLSGAGAQEKSTAEQTVDVMNKLWGSHAGMRANHAKGLVTEGEFTPSEVGKSLSMAGIFAGGTIPVTVRFSNSTGLPTLPDGDRNANPHGMAIRFHQADGTDVDAVTNSLPFFPVKNGDEFRDLLTAVSQSGPDAPHPTPLETFIAGHPRVAAAGAGVSTPSSFARETYNGVDAFIFVDAAGKRQPFRFKIEPFEGDDHLSPDAAKVKSPNFLSEELRARLAKAPASFHLRAQLANPGDQTADPTQPWPADRKVVDLGTITITKVVTNSAAAEKELMYLPANLEEGIEQSDDPLIDARNDAYAVSFGRRQ</sequence>
<accession>A0A212RLT1</accession>
<dbReference type="GO" id="GO:0042744">
    <property type="term" value="P:hydrogen peroxide catabolic process"/>
    <property type="evidence" value="ECO:0007669"/>
    <property type="project" value="TreeGrafter"/>
</dbReference>